<dbReference type="RefSeq" id="WP_256118290.1">
    <property type="nucleotide sequence ID" value="NZ_WHSB02000005.1"/>
</dbReference>
<dbReference type="EMBL" id="WHSB02000005">
    <property type="protein sequence ID" value="MCQ4631674.1"/>
    <property type="molecule type" value="Genomic_DNA"/>
</dbReference>
<protein>
    <submittedName>
        <fullName evidence="1">Uncharacterized protein</fullName>
    </submittedName>
</protein>
<organism evidence="1 2">
    <name type="scientific">Shinella lacus</name>
    <dbReference type="NCBI Taxonomy" id="2654216"/>
    <lineage>
        <taxon>Bacteria</taxon>
        <taxon>Pseudomonadati</taxon>
        <taxon>Pseudomonadota</taxon>
        <taxon>Alphaproteobacteria</taxon>
        <taxon>Hyphomicrobiales</taxon>
        <taxon>Rhizobiaceae</taxon>
        <taxon>Shinella</taxon>
    </lineage>
</organism>
<gene>
    <name evidence="1" type="ORF">GB927_016605</name>
</gene>
<keyword evidence="2" id="KW-1185">Reference proteome</keyword>
<evidence type="ECO:0000313" key="2">
    <source>
        <dbReference type="Proteomes" id="UP000996601"/>
    </source>
</evidence>
<accession>A0ABT1R918</accession>
<name>A0ABT1R918_9HYPH</name>
<comment type="caution">
    <text evidence="1">The sequence shown here is derived from an EMBL/GenBank/DDBJ whole genome shotgun (WGS) entry which is preliminary data.</text>
</comment>
<dbReference type="Proteomes" id="UP000996601">
    <property type="component" value="Unassembled WGS sequence"/>
</dbReference>
<proteinExistence type="predicted"/>
<sequence>MTDNIDHFNEIVGLVFDQLYRSFPIETDIDEEAIAKALGIEIIDNTPDDWPAPKILNYGVVREGVPFRLLLYATLRWLNSEGFTTGRGEYSQMSVCLSAKALTVLNASPSALSQSLGAKLGEAVKGAGTEAGRSVIGETVGQIIGGFTKSILS</sequence>
<reference evidence="1" key="1">
    <citation type="submission" date="2021-07" db="EMBL/GenBank/DDBJ databases">
        <title>Shinella sp. nov., a novel member of the genus Shinella from water.</title>
        <authorList>
            <person name="Deng Y."/>
        </authorList>
    </citation>
    <scope>NUCLEOTIDE SEQUENCE</scope>
    <source>
        <strain evidence="1">CPCC 100929</strain>
    </source>
</reference>
<evidence type="ECO:0000313" key="1">
    <source>
        <dbReference type="EMBL" id="MCQ4631674.1"/>
    </source>
</evidence>